<dbReference type="EMBL" id="FONR01000005">
    <property type="protein sequence ID" value="SFF26467.1"/>
    <property type="molecule type" value="Genomic_DNA"/>
</dbReference>
<evidence type="ECO:0000313" key="1">
    <source>
        <dbReference type="EMBL" id="SFF26467.1"/>
    </source>
</evidence>
<proteinExistence type="predicted"/>
<organism evidence="1 2">
    <name type="scientific">Streptomyces mirabilis</name>
    <dbReference type="NCBI Taxonomy" id="68239"/>
    <lineage>
        <taxon>Bacteria</taxon>
        <taxon>Bacillati</taxon>
        <taxon>Actinomycetota</taxon>
        <taxon>Actinomycetes</taxon>
        <taxon>Kitasatosporales</taxon>
        <taxon>Streptomycetaceae</taxon>
        <taxon>Streptomyces</taxon>
    </lineage>
</organism>
<sequence length="102" mass="10377">MGGGVGDGGGGLMVQRSPLATATASVPSGPMEAYAQESATAAEAGAPPMIQVSVSSANTRMTRADRVRCGPCTTEIMRRTGLAHAGADRYCPRTKDVRLGPV</sequence>
<protein>
    <submittedName>
        <fullName evidence="1">Uncharacterized protein</fullName>
    </submittedName>
</protein>
<evidence type="ECO:0000313" key="2">
    <source>
        <dbReference type="Proteomes" id="UP000181942"/>
    </source>
</evidence>
<name>A0A1I2HBX0_9ACTN</name>
<reference evidence="1 2" key="1">
    <citation type="submission" date="2016-10" db="EMBL/GenBank/DDBJ databases">
        <authorList>
            <person name="de Groot N.N."/>
        </authorList>
    </citation>
    <scope>NUCLEOTIDE SEQUENCE [LARGE SCALE GENOMIC DNA]</scope>
    <source>
        <strain evidence="1 2">OK461</strain>
    </source>
</reference>
<dbReference type="AlphaFoldDB" id="A0A1I2HBX0"/>
<accession>A0A1I2HBX0</accession>
<dbReference type="Proteomes" id="UP000181942">
    <property type="component" value="Unassembled WGS sequence"/>
</dbReference>
<gene>
    <name evidence="1" type="ORF">SAMN02787118_1054</name>
</gene>